<dbReference type="VEuPathDB" id="FungiDB:FOXG_02899"/>
<accession>A0A0D2XG58</accession>
<dbReference type="STRING" id="426428.A0A0D2XG58"/>
<dbReference type="AlphaFoldDB" id="A0A0D2XG58"/>
<evidence type="ECO:0000313" key="2">
    <source>
        <dbReference type="Proteomes" id="UP000002489"/>
    </source>
</evidence>
<reference evidence="2" key="1">
    <citation type="journal article" date="2012" name="Mol. Plant Microbe Interact.">
        <title>A highly conserved effector in Fusarium oxysporum is required for full virulence on Arabidopsis.</title>
        <authorList>
            <person name="Thatcher L.F."/>
            <person name="Gardiner D.M."/>
            <person name="Kazan K."/>
            <person name="Manners J."/>
        </authorList>
    </citation>
    <scope>NUCLEOTIDE SEQUENCE [LARGE SCALE GENOMIC DNA]</scope>
    <source>
        <strain evidence="2">Fo5176</strain>
    </source>
</reference>
<evidence type="ECO:0000313" key="1">
    <source>
        <dbReference type="EnsemblFungi" id="FOXG_02899P0"/>
    </source>
</evidence>
<name>A0A0D2XG58_FUSOF</name>
<dbReference type="EnsemblFungi" id="FOXG_02899T0">
    <property type="protein sequence ID" value="FOXG_02899P0"/>
    <property type="gene ID" value="FOXG_02899"/>
</dbReference>
<proteinExistence type="predicted"/>
<dbReference type="Proteomes" id="UP000002489">
    <property type="component" value="Unassembled WGS sequence"/>
</dbReference>
<gene>
    <name evidence="1" type="primary">28945054</name>
</gene>
<organism evidence="1 2">
    <name type="scientific">Fusarium oxysporum (strain Fo5176)</name>
    <name type="common">Fusarium vascular wilt</name>
    <dbReference type="NCBI Taxonomy" id="660025"/>
    <lineage>
        <taxon>Eukaryota</taxon>
        <taxon>Fungi</taxon>
        <taxon>Dikarya</taxon>
        <taxon>Ascomycota</taxon>
        <taxon>Pezizomycotina</taxon>
        <taxon>Sordariomycetes</taxon>
        <taxon>Hypocreomycetidae</taxon>
        <taxon>Hypocreales</taxon>
        <taxon>Nectriaceae</taxon>
        <taxon>Fusarium</taxon>
        <taxon>Fusarium oxysporum species complex</taxon>
    </lineage>
</organism>
<protein>
    <submittedName>
        <fullName evidence="1">Uncharacterized protein</fullName>
    </submittedName>
</protein>
<sequence>SILQRAVDSAQEINKWGIVLGDRAPRNVAVDQTSHQVFLVDFAQCFFRDTMFDPWDEDTE</sequence>
<reference evidence="1" key="2">
    <citation type="submission" date="2025-08" db="UniProtKB">
        <authorList>
            <consortium name="EnsemblFungi"/>
        </authorList>
    </citation>
    <scope>IDENTIFICATION</scope>
    <source>
        <strain evidence="1">4287 / CBS 123668 / FGSC 9935 / NRRL 34936</strain>
    </source>
</reference>